<evidence type="ECO:0000313" key="11">
    <source>
        <dbReference type="EMBL" id="KAH7315226.1"/>
    </source>
</evidence>
<evidence type="ECO:0000259" key="10">
    <source>
        <dbReference type="PROSITE" id="PS50213"/>
    </source>
</evidence>
<dbReference type="GO" id="GO:0098552">
    <property type="term" value="C:side of membrane"/>
    <property type="evidence" value="ECO:0007669"/>
    <property type="project" value="UniProtKB-KW"/>
</dbReference>
<organism evidence="11 12">
    <name type="scientific">Ceratopteris richardii</name>
    <name type="common">Triangle waterfern</name>
    <dbReference type="NCBI Taxonomy" id="49495"/>
    <lineage>
        <taxon>Eukaryota</taxon>
        <taxon>Viridiplantae</taxon>
        <taxon>Streptophyta</taxon>
        <taxon>Embryophyta</taxon>
        <taxon>Tracheophyta</taxon>
        <taxon>Polypodiopsida</taxon>
        <taxon>Polypodiidae</taxon>
        <taxon>Polypodiales</taxon>
        <taxon>Pteridineae</taxon>
        <taxon>Pteridaceae</taxon>
        <taxon>Parkerioideae</taxon>
        <taxon>Ceratopteris</taxon>
    </lineage>
</organism>
<evidence type="ECO:0000256" key="1">
    <source>
        <dbReference type="ARBA" id="ARBA00004609"/>
    </source>
</evidence>
<keyword evidence="3" id="KW-0336">GPI-anchor</keyword>
<dbReference type="SUPFAM" id="SSF82153">
    <property type="entry name" value="FAS1 domain"/>
    <property type="match status" value="2"/>
</dbReference>
<dbReference type="AlphaFoldDB" id="A0A8T2SB92"/>
<evidence type="ECO:0000256" key="8">
    <source>
        <dbReference type="SAM" id="Phobius"/>
    </source>
</evidence>
<dbReference type="SMART" id="SM00554">
    <property type="entry name" value="FAS1"/>
    <property type="match status" value="1"/>
</dbReference>
<keyword evidence="8" id="KW-0812">Transmembrane</keyword>
<comment type="caution">
    <text evidence="11">The sequence shown here is derived from an EMBL/GenBank/DDBJ whole genome shotgun (WGS) entry which is preliminary data.</text>
</comment>
<dbReference type="PROSITE" id="PS50213">
    <property type="entry name" value="FAS1"/>
    <property type="match status" value="2"/>
</dbReference>
<dbReference type="OrthoDB" id="286301at2759"/>
<keyword evidence="8" id="KW-1133">Transmembrane helix</keyword>
<protein>
    <recommendedName>
        <fullName evidence="10">FAS1 domain-containing protein</fullName>
    </recommendedName>
</protein>
<evidence type="ECO:0000256" key="7">
    <source>
        <dbReference type="SAM" id="MobiDB-lite"/>
    </source>
</evidence>
<keyword evidence="6" id="KW-0449">Lipoprotein</keyword>
<gene>
    <name evidence="11" type="ORF">KP509_21G040700</name>
</gene>
<feature type="chain" id="PRO_5036275877" description="FAS1 domain-containing protein" evidence="9">
    <location>
        <begin position="21"/>
        <end position="423"/>
    </location>
</feature>
<dbReference type="Pfam" id="PF02469">
    <property type="entry name" value="Fasciclin"/>
    <property type="match status" value="2"/>
</dbReference>
<feature type="domain" description="FAS1" evidence="10">
    <location>
        <begin position="181"/>
        <end position="323"/>
    </location>
</feature>
<accession>A0A8T2SB92</accession>
<evidence type="ECO:0000256" key="3">
    <source>
        <dbReference type="ARBA" id="ARBA00022622"/>
    </source>
</evidence>
<comment type="subcellular location">
    <subcellularLocation>
        <location evidence="1">Cell membrane</location>
        <topology evidence="1">Lipid-anchor</topology>
        <topology evidence="1">GPI-anchor</topology>
    </subcellularLocation>
</comment>
<evidence type="ECO:0000256" key="9">
    <source>
        <dbReference type="SAM" id="SignalP"/>
    </source>
</evidence>
<feature type="signal peptide" evidence="9">
    <location>
        <begin position="1"/>
        <end position="20"/>
    </location>
</feature>
<dbReference type="EMBL" id="CM035426">
    <property type="protein sequence ID" value="KAH7315225.1"/>
    <property type="molecule type" value="Genomic_DNA"/>
</dbReference>
<feature type="domain" description="FAS1" evidence="10">
    <location>
        <begin position="21"/>
        <end position="167"/>
    </location>
</feature>
<feature type="compositionally biased region" description="Pro residues" evidence="7">
    <location>
        <begin position="338"/>
        <end position="354"/>
    </location>
</feature>
<keyword evidence="4 9" id="KW-0732">Signal</keyword>
<keyword evidence="3" id="KW-0325">Glycoprotein</keyword>
<dbReference type="InterPro" id="IPR036378">
    <property type="entry name" value="FAS1_dom_sf"/>
</dbReference>
<evidence type="ECO:0000256" key="6">
    <source>
        <dbReference type="ARBA" id="ARBA00023288"/>
    </source>
</evidence>
<dbReference type="Gene3D" id="2.30.180.10">
    <property type="entry name" value="FAS1 domain"/>
    <property type="match status" value="2"/>
</dbReference>
<proteinExistence type="predicted"/>
<dbReference type="InterPro" id="IPR000782">
    <property type="entry name" value="FAS1_domain"/>
</dbReference>
<dbReference type="InterPro" id="IPR033254">
    <property type="entry name" value="Plant_FLA"/>
</dbReference>
<dbReference type="EMBL" id="CM035426">
    <property type="protein sequence ID" value="KAH7315226.1"/>
    <property type="molecule type" value="Genomic_DNA"/>
</dbReference>
<keyword evidence="2" id="KW-1003">Cell membrane</keyword>
<dbReference type="Proteomes" id="UP000825935">
    <property type="component" value="Chromosome 21"/>
</dbReference>
<keyword evidence="5 8" id="KW-0472">Membrane</keyword>
<feature type="compositionally biased region" description="Low complexity" evidence="7">
    <location>
        <begin position="355"/>
        <end position="373"/>
    </location>
</feature>
<feature type="transmembrane region" description="Helical" evidence="8">
    <location>
        <begin position="401"/>
        <end position="422"/>
    </location>
</feature>
<evidence type="ECO:0000256" key="5">
    <source>
        <dbReference type="ARBA" id="ARBA00023136"/>
    </source>
</evidence>
<feature type="region of interest" description="Disordered" evidence="7">
    <location>
        <begin position="338"/>
        <end position="399"/>
    </location>
</feature>
<dbReference type="GO" id="GO:0005886">
    <property type="term" value="C:plasma membrane"/>
    <property type="evidence" value="ECO:0007669"/>
    <property type="project" value="UniProtKB-SubCell"/>
</dbReference>
<evidence type="ECO:0000256" key="2">
    <source>
        <dbReference type="ARBA" id="ARBA00022475"/>
    </source>
</evidence>
<dbReference type="PANTHER" id="PTHR32382:SF0">
    <property type="entry name" value="FASCICLIN-LIKE ARABINOGALACTAN PROTEIN 4"/>
    <property type="match status" value="1"/>
</dbReference>
<dbReference type="PANTHER" id="PTHR32382">
    <property type="entry name" value="FASCICLIN-LIKE ARABINOGALACTAN PROTEIN"/>
    <property type="match status" value="1"/>
</dbReference>
<dbReference type="OMA" id="YYDPTKL"/>
<evidence type="ECO:0000256" key="4">
    <source>
        <dbReference type="ARBA" id="ARBA00022729"/>
    </source>
</evidence>
<reference evidence="11" key="1">
    <citation type="submission" date="2021-08" db="EMBL/GenBank/DDBJ databases">
        <title>WGS assembly of Ceratopteris richardii.</title>
        <authorList>
            <person name="Marchant D.B."/>
            <person name="Chen G."/>
            <person name="Jenkins J."/>
            <person name="Shu S."/>
            <person name="Leebens-Mack J."/>
            <person name="Grimwood J."/>
            <person name="Schmutz J."/>
            <person name="Soltis P."/>
            <person name="Soltis D."/>
            <person name="Chen Z.-H."/>
        </authorList>
    </citation>
    <scope>NUCLEOTIDE SEQUENCE</scope>
    <source>
        <strain evidence="11">Whitten #5841</strain>
        <tissue evidence="11">Leaf</tissue>
    </source>
</reference>
<keyword evidence="12" id="KW-1185">Reference proteome</keyword>
<evidence type="ECO:0000313" key="12">
    <source>
        <dbReference type="Proteomes" id="UP000825935"/>
    </source>
</evidence>
<name>A0A8T2SB92_CERRI</name>
<sequence length="423" mass="44244">MKIILLSCLSVICLLGATQANNNITEILASHSRYSTFSRVCSEVGVANAIYSRSTITVLVPPNSALDPLVQKYSSSPNTLYAILSLHVLLDYFDTAKFKAITKGTALSATLYQTTGQATGNEGFVNVTVKGDTIHISRADGGKGAIVQNELYKAPYNISVVSIDSVLAPSDVSAPGPAPSPVNLTEILIEAKNYNTFLSLVNSTGVLEILDKQLVPPGITIFAPDDSAFKKLPAGALNQLTSVQKVALLEFHVLGSYYSMQELSTLNSPQDTLASGSGGKYQYKGIFQRKSGLQIDTGYNTVQIGDTLYSQLPLGLYGVSTVLFPTDIFGLPPISAPSPAPTMPPSPAPSPVPTPSLSSSPSPAPSSVPAMAPQSHLFSPPAPPTGSFGSPDATPSDESPISVPVTLSLVIAAVPIVLGVLFH</sequence>